<keyword evidence="2" id="KW-1185">Reference proteome</keyword>
<name>A0AAV4BPN6_9GAST</name>
<proteinExistence type="predicted"/>
<organism evidence="1 2">
    <name type="scientific">Plakobranchus ocellatus</name>
    <dbReference type="NCBI Taxonomy" id="259542"/>
    <lineage>
        <taxon>Eukaryota</taxon>
        <taxon>Metazoa</taxon>
        <taxon>Spiralia</taxon>
        <taxon>Lophotrochozoa</taxon>
        <taxon>Mollusca</taxon>
        <taxon>Gastropoda</taxon>
        <taxon>Heterobranchia</taxon>
        <taxon>Euthyneura</taxon>
        <taxon>Panpulmonata</taxon>
        <taxon>Sacoglossa</taxon>
        <taxon>Placobranchoidea</taxon>
        <taxon>Plakobranchidae</taxon>
        <taxon>Plakobranchus</taxon>
    </lineage>
</organism>
<dbReference type="AlphaFoldDB" id="A0AAV4BPN6"/>
<dbReference type="Proteomes" id="UP000735302">
    <property type="component" value="Unassembled WGS sequence"/>
</dbReference>
<protein>
    <submittedName>
        <fullName evidence="1">Uncharacterized protein</fullName>
    </submittedName>
</protein>
<evidence type="ECO:0000313" key="1">
    <source>
        <dbReference type="EMBL" id="GFO21078.1"/>
    </source>
</evidence>
<evidence type="ECO:0000313" key="2">
    <source>
        <dbReference type="Proteomes" id="UP000735302"/>
    </source>
</evidence>
<gene>
    <name evidence="1" type="ORF">PoB_004758300</name>
</gene>
<comment type="caution">
    <text evidence="1">The sequence shown here is derived from an EMBL/GenBank/DDBJ whole genome shotgun (WGS) entry which is preliminary data.</text>
</comment>
<dbReference type="EMBL" id="BLXT01005251">
    <property type="protein sequence ID" value="GFO21078.1"/>
    <property type="molecule type" value="Genomic_DNA"/>
</dbReference>
<reference evidence="1 2" key="1">
    <citation type="journal article" date="2021" name="Elife">
        <title>Chloroplast acquisition without the gene transfer in kleptoplastic sea slugs, Plakobranchus ocellatus.</title>
        <authorList>
            <person name="Maeda T."/>
            <person name="Takahashi S."/>
            <person name="Yoshida T."/>
            <person name="Shimamura S."/>
            <person name="Takaki Y."/>
            <person name="Nagai Y."/>
            <person name="Toyoda A."/>
            <person name="Suzuki Y."/>
            <person name="Arimoto A."/>
            <person name="Ishii H."/>
            <person name="Satoh N."/>
            <person name="Nishiyama T."/>
            <person name="Hasebe M."/>
            <person name="Maruyama T."/>
            <person name="Minagawa J."/>
            <person name="Obokata J."/>
            <person name="Shigenobu S."/>
        </authorList>
    </citation>
    <scope>NUCLEOTIDE SEQUENCE [LARGE SCALE GENOMIC DNA]</scope>
</reference>
<sequence length="85" mass="9110">MELGSADLSSTSPVVAGSTVKNTVHTNSPGVVCLQDARALPRAVLSPCLTTQLNIERFGFNSFGKTFIIEIASFSLNARNVNLWK</sequence>
<accession>A0AAV4BPN6</accession>